<evidence type="ECO:0000313" key="3">
    <source>
        <dbReference type="Proteomes" id="UP000824082"/>
    </source>
</evidence>
<accession>A0A9D1ITM1</accession>
<dbReference type="PROSITE" id="PS51186">
    <property type="entry name" value="GNAT"/>
    <property type="match status" value="1"/>
</dbReference>
<comment type="caution">
    <text evidence="2">The sequence shown here is derived from an EMBL/GenBank/DDBJ whole genome shotgun (WGS) entry which is preliminary data.</text>
</comment>
<sequence length="205" mass="23398">MVIIMILKTLSRPQWQHLYRTAMVRDFPASELKSISMLEQLEDKGWYTVLGFYSEEEPQRLCAYALLVQTNPGAVLLDYFAVDPSLRGGGIGGKILDLLKQWASQKAPLFLAEVEDPDFAQSPEDLSIRNRRIEFYRRNGFALTGVCAQVLQDHYRIIAAGTSDGEAAYREMAKLYFDMAGEDFFRRHITVFSPASQKSMERDKN</sequence>
<protein>
    <submittedName>
        <fullName evidence="2">GNAT family N-acetyltransferase</fullName>
    </submittedName>
</protein>
<dbReference type="SUPFAM" id="SSF55729">
    <property type="entry name" value="Acyl-CoA N-acyltransferases (Nat)"/>
    <property type="match status" value="1"/>
</dbReference>
<evidence type="ECO:0000259" key="1">
    <source>
        <dbReference type="PROSITE" id="PS51186"/>
    </source>
</evidence>
<name>A0A9D1ITM1_9FIRM</name>
<dbReference type="CDD" id="cd04301">
    <property type="entry name" value="NAT_SF"/>
    <property type="match status" value="1"/>
</dbReference>
<dbReference type="Gene3D" id="3.40.630.30">
    <property type="match status" value="1"/>
</dbReference>
<dbReference type="InterPro" id="IPR016181">
    <property type="entry name" value="Acyl_CoA_acyltransferase"/>
</dbReference>
<dbReference type="Proteomes" id="UP000824082">
    <property type="component" value="Unassembled WGS sequence"/>
</dbReference>
<evidence type="ECO:0000313" key="2">
    <source>
        <dbReference type="EMBL" id="HIU41947.1"/>
    </source>
</evidence>
<reference evidence="2" key="2">
    <citation type="journal article" date="2021" name="PeerJ">
        <title>Extensive microbial diversity within the chicken gut microbiome revealed by metagenomics and culture.</title>
        <authorList>
            <person name="Gilroy R."/>
            <person name="Ravi A."/>
            <person name="Getino M."/>
            <person name="Pursley I."/>
            <person name="Horton D.L."/>
            <person name="Alikhan N.F."/>
            <person name="Baker D."/>
            <person name="Gharbi K."/>
            <person name="Hall N."/>
            <person name="Watson M."/>
            <person name="Adriaenssens E.M."/>
            <person name="Foster-Nyarko E."/>
            <person name="Jarju S."/>
            <person name="Secka A."/>
            <person name="Antonio M."/>
            <person name="Oren A."/>
            <person name="Chaudhuri R.R."/>
            <person name="La Ragione R."/>
            <person name="Hildebrand F."/>
            <person name="Pallen M.J."/>
        </authorList>
    </citation>
    <scope>NUCLEOTIDE SEQUENCE</scope>
    <source>
        <strain evidence="2">4509</strain>
    </source>
</reference>
<dbReference type="EMBL" id="DVMX01000102">
    <property type="protein sequence ID" value="HIU41947.1"/>
    <property type="molecule type" value="Genomic_DNA"/>
</dbReference>
<gene>
    <name evidence="2" type="ORF">IAD19_05280</name>
</gene>
<proteinExistence type="predicted"/>
<organism evidence="2 3">
    <name type="scientific">Candidatus Egerieicola faecale</name>
    <dbReference type="NCBI Taxonomy" id="2840774"/>
    <lineage>
        <taxon>Bacteria</taxon>
        <taxon>Bacillati</taxon>
        <taxon>Bacillota</taxon>
        <taxon>Clostridia</taxon>
        <taxon>Eubacteriales</taxon>
        <taxon>Oscillospiraceae</taxon>
        <taxon>Oscillospiraceae incertae sedis</taxon>
        <taxon>Candidatus Egerieicola</taxon>
    </lineage>
</organism>
<dbReference type="Pfam" id="PF13508">
    <property type="entry name" value="Acetyltransf_7"/>
    <property type="match status" value="1"/>
</dbReference>
<feature type="domain" description="N-acetyltransferase" evidence="1">
    <location>
        <begin position="2"/>
        <end position="176"/>
    </location>
</feature>
<dbReference type="InterPro" id="IPR000182">
    <property type="entry name" value="GNAT_dom"/>
</dbReference>
<reference evidence="2" key="1">
    <citation type="submission" date="2020-10" db="EMBL/GenBank/DDBJ databases">
        <authorList>
            <person name="Gilroy R."/>
        </authorList>
    </citation>
    <scope>NUCLEOTIDE SEQUENCE</scope>
    <source>
        <strain evidence="2">4509</strain>
    </source>
</reference>
<dbReference type="AlphaFoldDB" id="A0A9D1ITM1"/>
<dbReference type="GO" id="GO:0016747">
    <property type="term" value="F:acyltransferase activity, transferring groups other than amino-acyl groups"/>
    <property type="evidence" value="ECO:0007669"/>
    <property type="project" value="InterPro"/>
</dbReference>